<dbReference type="InterPro" id="IPR027417">
    <property type="entry name" value="P-loop_NTPase"/>
</dbReference>
<dbReference type="GO" id="GO:0042254">
    <property type="term" value="P:ribosome biogenesis"/>
    <property type="evidence" value="ECO:0007669"/>
    <property type="project" value="TreeGrafter"/>
</dbReference>
<dbReference type="Proteomes" id="UP000235786">
    <property type="component" value="Unassembled WGS sequence"/>
</dbReference>
<dbReference type="SMART" id="SM00382">
    <property type="entry name" value="AAA"/>
    <property type="match status" value="1"/>
</dbReference>
<sequence>MSSEEFVHVSIGGPARPSSFASVSKDYFNNTKGDRQYTEGYIVASIRQFHPTYHLTISPSNFGGLNLLGFADSIEEASYSLHIDAKESMVERSFIPPARRYNDELGGSFVDTVIFACYDYVFKGNQFLVYIVDGHDGQFHRACNYILSEVSADQSQASAQKKADELLAEASKWSQDLHGEVFVFDQGFWQKNKELWQNIQKSNWEDVILEKERKEAIIEDVIGFFDSESRYAEFGVPWKRGVIFYGPPGNGKTISTKALMHDISKRTSPKIESLYVKTFNSFQGPEYGIRQIFLMARRMAPCLLVFEDIDSLVSPMVRSYFLNEVDGLESNHGILMIGSTNHLERLDPGIAKRPSRFDRKYLFDVPTREERIQYCEYWRHKLRNNKKVEFPPQMSARVADITSDFSFAYMKEAFVAALLVIVARTDENRSFRHREDDLSDNILWKEIKKQVEALRKEMDDENDNEVQESPSMSGMWPALSSLLDEQRARPMNIGNPTMHF</sequence>
<feature type="domain" description="AAA+ ATPase" evidence="1">
    <location>
        <begin position="238"/>
        <end position="367"/>
    </location>
</feature>
<dbReference type="InterPro" id="IPR003959">
    <property type="entry name" value="ATPase_AAA_core"/>
</dbReference>
<name>A0A2J6SDA8_HYAVF</name>
<evidence type="ECO:0000313" key="2">
    <source>
        <dbReference type="EMBL" id="PMD48746.1"/>
    </source>
</evidence>
<dbReference type="Gene3D" id="3.40.50.300">
    <property type="entry name" value="P-loop containing nucleotide triphosphate hydrolases"/>
    <property type="match status" value="1"/>
</dbReference>
<dbReference type="CDD" id="cd19481">
    <property type="entry name" value="RecA-like_protease"/>
    <property type="match status" value="1"/>
</dbReference>
<keyword evidence="3" id="KW-1185">Reference proteome</keyword>
<dbReference type="EMBL" id="KZ613937">
    <property type="protein sequence ID" value="PMD48746.1"/>
    <property type="molecule type" value="Genomic_DNA"/>
</dbReference>
<dbReference type="GO" id="GO:1990275">
    <property type="term" value="F:preribosome binding"/>
    <property type="evidence" value="ECO:0007669"/>
    <property type="project" value="TreeGrafter"/>
</dbReference>
<dbReference type="GO" id="GO:0005524">
    <property type="term" value="F:ATP binding"/>
    <property type="evidence" value="ECO:0007669"/>
    <property type="project" value="InterPro"/>
</dbReference>
<dbReference type="GO" id="GO:0016887">
    <property type="term" value="F:ATP hydrolysis activity"/>
    <property type="evidence" value="ECO:0007669"/>
    <property type="project" value="InterPro"/>
</dbReference>
<keyword evidence="2" id="KW-0378">Hydrolase</keyword>
<dbReference type="Pfam" id="PF00004">
    <property type="entry name" value="AAA"/>
    <property type="match status" value="1"/>
</dbReference>
<dbReference type="InterPro" id="IPR050168">
    <property type="entry name" value="AAA_ATPase_domain"/>
</dbReference>
<accession>A0A2J6SDA8</accession>
<protein>
    <submittedName>
        <fullName evidence="2">P-loop containing nucleoside triphosphate hydrolase protein</fullName>
    </submittedName>
</protein>
<organism evidence="2 3">
    <name type="scientific">Hyaloscypha variabilis (strain UAMH 11265 / GT02V1 / F)</name>
    <name type="common">Meliniomyces variabilis</name>
    <dbReference type="NCBI Taxonomy" id="1149755"/>
    <lineage>
        <taxon>Eukaryota</taxon>
        <taxon>Fungi</taxon>
        <taxon>Dikarya</taxon>
        <taxon>Ascomycota</taxon>
        <taxon>Pezizomycotina</taxon>
        <taxon>Leotiomycetes</taxon>
        <taxon>Helotiales</taxon>
        <taxon>Hyaloscyphaceae</taxon>
        <taxon>Hyaloscypha</taxon>
        <taxon>Hyaloscypha variabilis</taxon>
    </lineage>
</organism>
<proteinExistence type="predicted"/>
<dbReference type="SUPFAM" id="SSF52540">
    <property type="entry name" value="P-loop containing nucleoside triphosphate hydrolases"/>
    <property type="match status" value="1"/>
</dbReference>
<dbReference type="PANTHER" id="PTHR23077:SF132">
    <property type="entry name" value="ATP-DEPENDENT ZN PROTEASE"/>
    <property type="match status" value="1"/>
</dbReference>
<dbReference type="GO" id="GO:0005634">
    <property type="term" value="C:nucleus"/>
    <property type="evidence" value="ECO:0007669"/>
    <property type="project" value="TreeGrafter"/>
</dbReference>
<dbReference type="InterPro" id="IPR003593">
    <property type="entry name" value="AAA+_ATPase"/>
</dbReference>
<dbReference type="PANTHER" id="PTHR23077">
    <property type="entry name" value="AAA-FAMILY ATPASE"/>
    <property type="match status" value="1"/>
</dbReference>
<evidence type="ECO:0000313" key="3">
    <source>
        <dbReference type="Proteomes" id="UP000235786"/>
    </source>
</evidence>
<gene>
    <name evidence="2" type="ORF">L207DRAFT_505793</name>
</gene>
<dbReference type="Gene3D" id="1.10.8.60">
    <property type="match status" value="1"/>
</dbReference>
<dbReference type="OrthoDB" id="2115716at2759"/>
<dbReference type="GO" id="GO:0003723">
    <property type="term" value="F:RNA binding"/>
    <property type="evidence" value="ECO:0007669"/>
    <property type="project" value="TreeGrafter"/>
</dbReference>
<reference evidence="2 3" key="1">
    <citation type="submission" date="2016-04" db="EMBL/GenBank/DDBJ databases">
        <title>A degradative enzymes factory behind the ericoid mycorrhizal symbiosis.</title>
        <authorList>
            <consortium name="DOE Joint Genome Institute"/>
            <person name="Martino E."/>
            <person name="Morin E."/>
            <person name="Grelet G."/>
            <person name="Kuo A."/>
            <person name="Kohler A."/>
            <person name="Daghino S."/>
            <person name="Barry K."/>
            <person name="Choi C."/>
            <person name="Cichocki N."/>
            <person name="Clum A."/>
            <person name="Copeland A."/>
            <person name="Hainaut M."/>
            <person name="Haridas S."/>
            <person name="Labutti K."/>
            <person name="Lindquist E."/>
            <person name="Lipzen A."/>
            <person name="Khouja H.-R."/>
            <person name="Murat C."/>
            <person name="Ohm R."/>
            <person name="Olson A."/>
            <person name="Spatafora J."/>
            <person name="Veneault-Fourrey C."/>
            <person name="Henrissat B."/>
            <person name="Grigoriev I."/>
            <person name="Martin F."/>
            <person name="Perotto S."/>
        </authorList>
    </citation>
    <scope>NUCLEOTIDE SEQUENCE [LARGE SCALE GENOMIC DNA]</scope>
    <source>
        <strain evidence="2 3">F</strain>
    </source>
</reference>
<evidence type="ECO:0000259" key="1">
    <source>
        <dbReference type="SMART" id="SM00382"/>
    </source>
</evidence>
<dbReference type="STRING" id="1149755.A0A2J6SDA8"/>
<dbReference type="AlphaFoldDB" id="A0A2J6SDA8"/>